<organism evidence="11 12">
    <name type="scientific">Trapa natans</name>
    <name type="common">Water chestnut</name>
    <dbReference type="NCBI Taxonomy" id="22666"/>
    <lineage>
        <taxon>Eukaryota</taxon>
        <taxon>Viridiplantae</taxon>
        <taxon>Streptophyta</taxon>
        <taxon>Embryophyta</taxon>
        <taxon>Tracheophyta</taxon>
        <taxon>Spermatophyta</taxon>
        <taxon>Magnoliopsida</taxon>
        <taxon>eudicotyledons</taxon>
        <taxon>Gunneridae</taxon>
        <taxon>Pentapetalae</taxon>
        <taxon>rosids</taxon>
        <taxon>malvids</taxon>
        <taxon>Myrtales</taxon>
        <taxon>Lythraceae</taxon>
        <taxon>Trapa</taxon>
    </lineage>
</organism>
<dbReference type="SUPFAM" id="SSF47592">
    <property type="entry name" value="SWIB/MDM2 domain"/>
    <property type="match status" value="1"/>
</dbReference>
<evidence type="ECO:0000259" key="9">
    <source>
        <dbReference type="PROSITE" id="PS50829"/>
    </source>
</evidence>
<feature type="compositionally biased region" description="Basic and acidic residues" evidence="6">
    <location>
        <begin position="208"/>
        <end position="222"/>
    </location>
</feature>
<dbReference type="PANTHER" id="PTHR46695">
    <property type="entry name" value="ZINC FINGER CCCH DOMAIN-CONTAINING PROTEIN 44-RELATED"/>
    <property type="match status" value="1"/>
</dbReference>
<evidence type="ECO:0000256" key="4">
    <source>
        <dbReference type="ARBA" id="ARBA00023125"/>
    </source>
</evidence>
<evidence type="ECO:0000256" key="5">
    <source>
        <dbReference type="PROSITE-ProRule" id="PRU00723"/>
    </source>
</evidence>
<keyword evidence="12" id="KW-1185">Reference proteome</keyword>
<dbReference type="InterPro" id="IPR003169">
    <property type="entry name" value="GYF"/>
</dbReference>
<dbReference type="PROSITE" id="PS50103">
    <property type="entry name" value="ZF_C3H1"/>
    <property type="match status" value="1"/>
</dbReference>
<evidence type="ECO:0000256" key="1">
    <source>
        <dbReference type="ARBA" id="ARBA00022723"/>
    </source>
</evidence>
<dbReference type="InterPro" id="IPR003121">
    <property type="entry name" value="SWIB_MDM2_domain"/>
</dbReference>
<feature type="region of interest" description="Disordered" evidence="6">
    <location>
        <begin position="208"/>
        <end position="239"/>
    </location>
</feature>
<feature type="domain" description="GYF" evidence="9">
    <location>
        <begin position="1004"/>
        <end position="1058"/>
    </location>
</feature>
<proteinExistence type="predicted"/>
<feature type="compositionally biased region" description="Polar residues" evidence="6">
    <location>
        <begin position="15"/>
        <end position="28"/>
    </location>
</feature>
<dbReference type="GO" id="GO:0003677">
    <property type="term" value="F:DNA binding"/>
    <property type="evidence" value="ECO:0007669"/>
    <property type="project" value="UniProtKB-KW"/>
</dbReference>
<dbReference type="PROSITE" id="PS51925">
    <property type="entry name" value="SWIB_MDM2"/>
    <property type="match status" value="1"/>
</dbReference>
<keyword evidence="3 5" id="KW-0862">Zinc</keyword>
<evidence type="ECO:0000259" key="10">
    <source>
        <dbReference type="PROSITE" id="PS51925"/>
    </source>
</evidence>
<keyword evidence="1 5" id="KW-0479">Metal-binding</keyword>
<dbReference type="FunFam" id="3.30.40.10:FF:000303">
    <property type="entry name" value="Zinc finger CCCH domain-containing protein 19"/>
    <property type="match status" value="1"/>
</dbReference>
<comment type="caution">
    <text evidence="11">The sequence shown here is derived from an EMBL/GenBank/DDBJ whole genome shotgun (WGS) entry which is preliminary data.</text>
</comment>
<dbReference type="CDD" id="cd10567">
    <property type="entry name" value="SWIB-MDM2_like"/>
    <property type="match status" value="1"/>
</dbReference>
<evidence type="ECO:0000259" key="7">
    <source>
        <dbReference type="PROSITE" id="PS50016"/>
    </source>
</evidence>
<feature type="domain" description="C3H1-type" evidence="8">
    <location>
        <begin position="1425"/>
        <end position="1445"/>
    </location>
</feature>
<dbReference type="Pfam" id="PF02213">
    <property type="entry name" value="GYF"/>
    <property type="match status" value="1"/>
</dbReference>
<dbReference type="Gene3D" id="3.30.40.10">
    <property type="entry name" value="Zinc/RING finger domain, C3HC4 (zinc finger)"/>
    <property type="match status" value="1"/>
</dbReference>
<keyword evidence="2 5" id="KW-0863">Zinc-finger</keyword>
<protein>
    <recommendedName>
        <fullName evidence="13">Zinc finger CCCH domain-containing protein 44</fullName>
    </recommendedName>
</protein>
<dbReference type="InterPro" id="IPR036885">
    <property type="entry name" value="SWIB_MDM2_dom_sf"/>
</dbReference>
<dbReference type="PROSITE" id="PS50829">
    <property type="entry name" value="GYF"/>
    <property type="match status" value="1"/>
</dbReference>
<dbReference type="CDD" id="cd00072">
    <property type="entry name" value="GYF"/>
    <property type="match status" value="1"/>
</dbReference>
<feature type="zinc finger region" description="C3H1-type" evidence="5">
    <location>
        <begin position="1425"/>
        <end position="1445"/>
    </location>
</feature>
<sequence length="1445" mass="155759">MEAEEDDVPRALAGSTISEPESCMTPSGHQLELGAAGAQCESEAAGELQELPRDGSEESFPCMEEGTGDEGGGSSGGEGPVIFQGSDAASVESELGVQPLGAGIGKGEGIVCGREGEGSVSAQETVSSSPHVVQPPLQMAEEREVAADVTASESVGGGLEDIKCREVAGADKNIEEIEIASIIGVLEDNQVFVEKMGKEIDAAVPKGVEDHTEEVGNEREAVSDETELEASQQKETPPLEADSLMRKIVHTNCENVGREVAVTVDSSQVEVDARVDMEALESGREMDVISLEVDKGGELAAEEAADARSENTKPVVAVEKNSTASVEESTSDYRNGIVEVEAEAKKAGDDMMVGGNHSQEAAVDNKVPHGELFPVPEASENVEVLHEDINVVEDTIASKDAEKSEEVNMSNPPMKRKRGRAPKAGGTPKILLENINVVEDTIASEDAEKAQEANTSSPPMKRKDGRAPKAGSKSKILYEDINAIEDSTASEGAEKAEEVNISLPMKRKRGRAPKAGSTPKTPGRKIDEDVCFICFDGGDLVLCDRRKCPKAYHPSCVNHDEAFFRTKGQWHCGWHICSNCGNDSFFMCYTCTYSLCKTCIREGSIFLIRRNKGFCQTCMETISLIEDDLRGADGLGLIDFDDKSSWEYLFKDYYVDLKTKLSLTREELKRARNLWKGSDGLVSKQESSEAGDISGISGGDAGVVTPKSRQSKRQAKSETNRRVSLASSNLVGSGKASVDGKSEWASKELLEFVMHMRNGDRSILFLCDVHSLLLEYIKRNNLHDSNHKSQIVCDQRLQTLFGKPHIEHLEMLKLLKSHYFIKEDGDDLQGTVVDTDANESEKRQSRLEVIPEIHVNPKVGLLHEPLYKVNTADKQEERYIGGATGTPSFGGREPIPSQIGGVAIYDSWNSGSTIHVPSSQAMNKNSSTGHISARSDCGAETLKENTFSRVKEQETPYLLNERDNVNMFTSPVSTVGASRIISAAIPETRSVGAPQSASIENEYEKVWNYQDPSGKVQGPFALVQLRKWDSAGYFPVDLRIWRTVDRQEGSILLTDALNGKFQRDPSSWSTLEANQSTMLGRAALSLFEVPNYSGSERGSGSGMILPSPMPGQTRAAQTKSMVMSSAVNEGVQAPASASNASLGLSQGVQRPDAGRLLASPFSSFQLHSQETVARDSYLNQAASLNNLFQTVARNQNQSSPVLGEVAAPSLIYGSRPMTMLSQTQVQGPRQTSSGAAAAHSIPSFSSYVSSGSINPWQVLGSTHQSNIQPTALSNMDWLFGKNNNNSSNNAGNDYGTMMQGIGWPLTQGSRSWTSAALVPENVTVNFLGPAREAPAGNPTWPAQGQIQPTFNLLDRGSMPVRNPSPGTIPLGQGQITPAGSNSAAWASLWNENDDGSLRNLPWNRQSSISNIGGVGGGHSEMLGWCQFFLATGHCNKGASCNYRHT</sequence>
<dbReference type="InterPro" id="IPR013083">
    <property type="entry name" value="Znf_RING/FYVE/PHD"/>
</dbReference>
<dbReference type="PANTHER" id="PTHR46695:SF5">
    <property type="entry name" value="RNA POLYMERASE-ASSOCIATED PROTEIN RTF1 HOMOLOG"/>
    <property type="match status" value="1"/>
</dbReference>
<evidence type="ECO:0008006" key="13">
    <source>
        <dbReference type="Google" id="ProtNLM"/>
    </source>
</evidence>
<evidence type="ECO:0000256" key="2">
    <source>
        <dbReference type="ARBA" id="ARBA00022771"/>
    </source>
</evidence>
<feature type="region of interest" description="Disordered" evidence="6">
    <location>
        <begin position="1"/>
        <end position="92"/>
    </location>
</feature>
<dbReference type="Gene3D" id="1.10.245.10">
    <property type="entry name" value="SWIB/MDM2 domain"/>
    <property type="match status" value="1"/>
</dbReference>
<gene>
    <name evidence="11" type="ORF">SAY86_019593</name>
</gene>
<feature type="region of interest" description="Disordered" evidence="6">
    <location>
        <begin position="443"/>
        <end position="474"/>
    </location>
</feature>
<reference evidence="11 12" key="1">
    <citation type="journal article" date="2023" name="Hortic Res">
        <title>Pangenome of water caltrop reveals structural variations and asymmetric subgenome divergence after allopolyploidization.</title>
        <authorList>
            <person name="Zhang X."/>
            <person name="Chen Y."/>
            <person name="Wang L."/>
            <person name="Yuan Y."/>
            <person name="Fang M."/>
            <person name="Shi L."/>
            <person name="Lu R."/>
            <person name="Comes H.P."/>
            <person name="Ma Y."/>
            <person name="Chen Y."/>
            <person name="Huang G."/>
            <person name="Zhou Y."/>
            <person name="Zheng Z."/>
            <person name="Qiu Y."/>
        </authorList>
    </citation>
    <scope>NUCLEOTIDE SEQUENCE [LARGE SCALE GENOMIC DNA]</scope>
    <source>
        <strain evidence="11">F231</strain>
    </source>
</reference>
<evidence type="ECO:0000259" key="8">
    <source>
        <dbReference type="PROSITE" id="PS50103"/>
    </source>
</evidence>
<evidence type="ECO:0000313" key="12">
    <source>
        <dbReference type="Proteomes" id="UP001346149"/>
    </source>
</evidence>
<keyword evidence="4" id="KW-0238">DNA-binding</keyword>
<accession>A0AAN7LNF2</accession>
<evidence type="ECO:0000256" key="6">
    <source>
        <dbReference type="SAM" id="MobiDB-lite"/>
    </source>
</evidence>
<dbReference type="SMART" id="SM00444">
    <property type="entry name" value="GYF"/>
    <property type="match status" value="1"/>
</dbReference>
<feature type="region of interest" description="Disordered" evidence="6">
    <location>
        <begin position="686"/>
        <end position="724"/>
    </location>
</feature>
<dbReference type="Pfam" id="PF02201">
    <property type="entry name" value="SWIB"/>
    <property type="match status" value="1"/>
</dbReference>
<feature type="domain" description="DM2" evidence="10">
    <location>
        <begin position="738"/>
        <end position="821"/>
    </location>
</feature>
<dbReference type="SMART" id="SM00249">
    <property type="entry name" value="PHD"/>
    <property type="match status" value="1"/>
</dbReference>
<name>A0AAN7LNF2_TRANT</name>
<feature type="compositionally biased region" description="Gly residues" evidence="6">
    <location>
        <begin position="69"/>
        <end position="79"/>
    </location>
</feature>
<dbReference type="InterPro" id="IPR035445">
    <property type="entry name" value="GYF-like_dom_sf"/>
</dbReference>
<dbReference type="InterPro" id="IPR011011">
    <property type="entry name" value="Znf_FYVE_PHD"/>
</dbReference>
<dbReference type="InterPro" id="IPR000571">
    <property type="entry name" value="Znf_CCCH"/>
</dbReference>
<dbReference type="PROSITE" id="PS50016">
    <property type="entry name" value="ZF_PHD_2"/>
    <property type="match status" value="1"/>
</dbReference>
<dbReference type="Proteomes" id="UP001346149">
    <property type="component" value="Unassembled WGS sequence"/>
</dbReference>
<dbReference type="SUPFAM" id="SSF55277">
    <property type="entry name" value="GYF domain"/>
    <property type="match status" value="1"/>
</dbReference>
<dbReference type="InterPro" id="IPR001965">
    <property type="entry name" value="Znf_PHD"/>
</dbReference>
<dbReference type="EMBL" id="JAXQNO010000011">
    <property type="protein sequence ID" value="KAK4788274.1"/>
    <property type="molecule type" value="Genomic_DNA"/>
</dbReference>
<dbReference type="InterPro" id="IPR019787">
    <property type="entry name" value="Znf_PHD-finger"/>
</dbReference>
<evidence type="ECO:0000256" key="3">
    <source>
        <dbReference type="ARBA" id="ARBA00022833"/>
    </source>
</evidence>
<feature type="region of interest" description="Disordered" evidence="6">
    <location>
        <begin position="398"/>
        <end position="427"/>
    </location>
</feature>
<dbReference type="SUPFAM" id="SSF57903">
    <property type="entry name" value="FYVE/PHD zinc finger"/>
    <property type="match status" value="1"/>
</dbReference>
<dbReference type="Gene3D" id="3.30.1490.40">
    <property type="match status" value="1"/>
</dbReference>
<dbReference type="GO" id="GO:0008270">
    <property type="term" value="F:zinc ion binding"/>
    <property type="evidence" value="ECO:0007669"/>
    <property type="project" value="UniProtKB-KW"/>
</dbReference>
<dbReference type="CDD" id="cd15568">
    <property type="entry name" value="PHD5_NSD"/>
    <property type="match status" value="1"/>
</dbReference>
<evidence type="ECO:0000313" key="11">
    <source>
        <dbReference type="EMBL" id="KAK4788274.1"/>
    </source>
</evidence>
<feature type="domain" description="PHD-type" evidence="7">
    <location>
        <begin position="528"/>
        <end position="594"/>
    </location>
</feature>